<comment type="similarity">
    <text evidence="1 7">Belongs to the DNA polymerase type-Y family.</text>
</comment>
<dbReference type="InterPro" id="IPR022880">
    <property type="entry name" value="DNApol_IV"/>
</dbReference>
<sequence length="420" mass="44797">MPAICRDCDAQVSGAVCEACGSARVVRHEELFSLAIAHIDCDAFFASVEKRDRPELRDLPVIVGGGARGVVSTCCYVARLYGVRSAMPMFKARELCPKAVVIAPDMKKYAAASAQVRRLMEALTPLVQMLSVDEAALDLAGTQALHHAPPAVVLNRLARQVEAQMGITVSIGLARNRLLAKLAAERGKPRGFTVFGAEAAAVLAPEPVGLLPGVGPAQVRRLQALGVFRVGQLASLDERTAVQKLGDEGPALVARARGEDSRPVRLERESKSISAETTFATDLSARPELEAALWNLCERLGRRLRGEALAAAGIVLKLKTASFASRTRSQRLANPTQLPETIFEAARTLLAREVDGTAFRLIGIGAAPLVAEALADKGDLADAGAARRRARQSAINHLRDRFGQSAVQRGRGFPKTPGTK</sequence>
<evidence type="ECO:0000256" key="3">
    <source>
        <dbReference type="ARBA" id="ARBA00022457"/>
    </source>
</evidence>
<feature type="domain" description="UmuC" evidence="8">
    <location>
        <begin position="36"/>
        <end position="215"/>
    </location>
</feature>
<dbReference type="NCBIfam" id="NF002677">
    <property type="entry name" value="PRK02406.1"/>
    <property type="match status" value="1"/>
</dbReference>
<feature type="binding site" evidence="7">
    <location>
        <position position="133"/>
    </location>
    <ligand>
        <name>Mg(2+)</name>
        <dbReference type="ChEBI" id="CHEBI:18420"/>
    </ligand>
</feature>
<keyword evidence="7" id="KW-0548">Nucleotidyltransferase</keyword>
<keyword evidence="7" id="KW-0234">DNA repair</keyword>
<evidence type="ECO:0000256" key="2">
    <source>
        <dbReference type="ARBA" id="ARBA00011245"/>
    </source>
</evidence>
<dbReference type="PROSITE" id="PS50173">
    <property type="entry name" value="UMUC"/>
    <property type="match status" value="1"/>
</dbReference>
<dbReference type="PANTHER" id="PTHR11076:SF33">
    <property type="entry name" value="DNA POLYMERASE KAPPA"/>
    <property type="match status" value="1"/>
</dbReference>
<keyword evidence="10" id="KW-1185">Reference proteome</keyword>
<keyword evidence="7" id="KW-0479">Metal-binding</keyword>
<dbReference type="Gene3D" id="1.10.150.20">
    <property type="entry name" value="5' to 3' exonuclease, C-terminal subdomain"/>
    <property type="match status" value="1"/>
</dbReference>
<evidence type="ECO:0000259" key="8">
    <source>
        <dbReference type="PROSITE" id="PS50173"/>
    </source>
</evidence>
<keyword evidence="7" id="KW-0963">Cytoplasm</keyword>
<evidence type="ECO:0000256" key="1">
    <source>
        <dbReference type="ARBA" id="ARBA00010945"/>
    </source>
</evidence>
<dbReference type="InterPro" id="IPR001126">
    <property type="entry name" value="UmuC"/>
</dbReference>
<feature type="binding site" evidence="7">
    <location>
        <position position="40"/>
    </location>
    <ligand>
        <name>Mg(2+)</name>
        <dbReference type="ChEBI" id="CHEBI:18420"/>
    </ligand>
</feature>
<keyword evidence="7" id="KW-0235">DNA replication</keyword>
<comment type="subunit">
    <text evidence="2 7">Monomer.</text>
</comment>
<comment type="caution">
    <text evidence="9">The sequence shown here is derived from an EMBL/GenBank/DDBJ whole genome shotgun (WGS) entry which is preliminary data.</text>
</comment>
<comment type="subcellular location">
    <subcellularLocation>
        <location evidence="7">Cytoplasm</location>
    </subcellularLocation>
</comment>
<keyword evidence="7" id="KW-0227">DNA damage</keyword>
<name>A0ABQ6A663_9PROT</name>
<accession>A0ABQ6A663</accession>
<evidence type="ECO:0000256" key="5">
    <source>
        <dbReference type="ARBA" id="ARBA00025589"/>
    </source>
</evidence>
<evidence type="ECO:0000256" key="4">
    <source>
        <dbReference type="ARBA" id="ARBA00022932"/>
    </source>
</evidence>
<dbReference type="InterPro" id="IPR043128">
    <property type="entry name" value="Rev_trsase/Diguanyl_cyclase"/>
</dbReference>
<dbReference type="PANTHER" id="PTHR11076">
    <property type="entry name" value="DNA REPAIR POLYMERASE UMUC / TRANSFERASE FAMILY MEMBER"/>
    <property type="match status" value="1"/>
</dbReference>
<reference evidence="10" key="1">
    <citation type="journal article" date="2019" name="Int. J. Syst. Evol. Microbiol.">
        <title>The Global Catalogue of Microorganisms (GCM) 10K type strain sequencing project: providing services to taxonomists for standard genome sequencing and annotation.</title>
        <authorList>
            <consortium name="The Broad Institute Genomics Platform"/>
            <consortium name="The Broad Institute Genome Sequencing Center for Infectious Disease"/>
            <person name="Wu L."/>
            <person name="Ma J."/>
        </authorList>
    </citation>
    <scope>NUCLEOTIDE SEQUENCE [LARGE SCALE GENOMIC DNA]</scope>
    <source>
        <strain evidence="10">NBRC 112502</strain>
    </source>
</reference>
<dbReference type="EMBL" id="BSOS01000005">
    <property type="protein sequence ID" value="GLR65609.1"/>
    <property type="molecule type" value="Genomic_DNA"/>
</dbReference>
<keyword evidence="4 7" id="KW-0239">DNA-directed DNA polymerase</keyword>
<keyword evidence="7" id="KW-0460">Magnesium</keyword>
<evidence type="ECO:0000313" key="10">
    <source>
        <dbReference type="Proteomes" id="UP001156641"/>
    </source>
</evidence>
<dbReference type="RefSeq" id="WP_284256110.1">
    <property type="nucleotide sequence ID" value="NZ_BSOS01000005.1"/>
</dbReference>
<evidence type="ECO:0000313" key="9">
    <source>
        <dbReference type="EMBL" id="GLR65609.1"/>
    </source>
</evidence>
<dbReference type="Proteomes" id="UP001156641">
    <property type="component" value="Unassembled WGS sequence"/>
</dbReference>
<evidence type="ECO:0000256" key="7">
    <source>
        <dbReference type="HAMAP-Rule" id="MF_01113"/>
    </source>
</evidence>
<gene>
    <name evidence="7 9" type="primary">dinB</name>
    <name evidence="9" type="ORF">GCM10010909_02870</name>
</gene>
<dbReference type="Gene3D" id="3.30.1490.100">
    <property type="entry name" value="DNA polymerase, Y-family, little finger domain"/>
    <property type="match status" value="1"/>
</dbReference>
<keyword evidence="3 7" id="KW-0515">Mutator protein</keyword>
<comment type="catalytic activity">
    <reaction evidence="6 7">
        <text>DNA(n) + a 2'-deoxyribonucleoside 5'-triphosphate = DNA(n+1) + diphosphate</text>
        <dbReference type="Rhea" id="RHEA:22508"/>
        <dbReference type="Rhea" id="RHEA-COMP:17339"/>
        <dbReference type="Rhea" id="RHEA-COMP:17340"/>
        <dbReference type="ChEBI" id="CHEBI:33019"/>
        <dbReference type="ChEBI" id="CHEBI:61560"/>
        <dbReference type="ChEBI" id="CHEBI:173112"/>
        <dbReference type="EC" id="2.7.7.7"/>
    </reaction>
</comment>
<dbReference type="EC" id="2.7.7.7" evidence="7"/>
<proteinExistence type="inferred from homology"/>
<dbReference type="NCBIfam" id="NF002751">
    <property type="entry name" value="PRK02794.1"/>
    <property type="match status" value="1"/>
</dbReference>
<dbReference type="HAMAP" id="MF_01113">
    <property type="entry name" value="DNApol_IV"/>
    <property type="match status" value="1"/>
</dbReference>
<protein>
    <recommendedName>
        <fullName evidence="7">DNA polymerase IV</fullName>
        <shortName evidence="7">Pol IV</shortName>
        <ecNumber evidence="7">2.7.7.7</ecNumber>
    </recommendedName>
</protein>
<dbReference type="InterPro" id="IPR050116">
    <property type="entry name" value="DNA_polymerase-Y"/>
</dbReference>
<feature type="site" description="Substrate discrimination" evidence="7">
    <location>
        <position position="45"/>
    </location>
</feature>
<dbReference type="CDD" id="cd03586">
    <property type="entry name" value="PolY_Pol_IV_kappa"/>
    <property type="match status" value="1"/>
</dbReference>
<dbReference type="Gene3D" id="3.40.1170.60">
    <property type="match status" value="1"/>
</dbReference>
<organism evidence="9 10">
    <name type="scientific">Acidocella aquatica</name>
    <dbReference type="NCBI Taxonomy" id="1922313"/>
    <lineage>
        <taxon>Bacteria</taxon>
        <taxon>Pseudomonadati</taxon>
        <taxon>Pseudomonadota</taxon>
        <taxon>Alphaproteobacteria</taxon>
        <taxon>Acetobacterales</taxon>
        <taxon>Acidocellaceae</taxon>
        <taxon>Acidocella</taxon>
    </lineage>
</organism>
<dbReference type="SUPFAM" id="SSF56672">
    <property type="entry name" value="DNA/RNA polymerases"/>
    <property type="match status" value="1"/>
</dbReference>
<comment type="cofactor">
    <cofactor evidence="7">
        <name>Mg(2+)</name>
        <dbReference type="ChEBI" id="CHEBI:18420"/>
    </cofactor>
    <text evidence="7">Binds 2 magnesium ions per subunit.</text>
</comment>
<dbReference type="Gene3D" id="3.30.70.270">
    <property type="match status" value="1"/>
</dbReference>
<dbReference type="Pfam" id="PF00817">
    <property type="entry name" value="IMS"/>
    <property type="match status" value="1"/>
</dbReference>
<dbReference type="InterPro" id="IPR036775">
    <property type="entry name" value="DNA_pol_Y-fam_lit_finger_sf"/>
</dbReference>
<keyword evidence="7" id="KW-0808">Transferase</keyword>
<comment type="function">
    <text evidence="5 7">Poorly processive, error-prone DNA polymerase involved in untargeted mutagenesis. Copies undamaged DNA at stalled replication forks, which arise in vivo from mismatched or misaligned primer ends. These misaligned primers can be extended by PolIV. Exhibits no 3'-5' exonuclease (proofreading) activity. May be involved in translesional synthesis, in conjunction with the beta clamp from PolIII.</text>
</comment>
<keyword evidence="7" id="KW-0238">DNA-binding</keyword>
<evidence type="ECO:0000256" key="6">
    <source>
        <dbReference type="ARBA" id="ARBA00049244"/>
    </source>
</evidence>
<dbReference type="SUPFAM" id="SSF100879">
    <property type="entry name" value="Lesion bypass DNA polymerase (Y-family), little finger domain"/>
    <property type="match status" value="1"/>
</dbReference>
<feature type="active site" evidence="7">
    <location>
        <position position="134"/>
    </location>
</feature>
<dbReference type="InterPro" id="IPR017961">
    <property type="entry name" value="DNA_pol_Y-fam_little_finger"/>
</dbReference>
<dbReference type="Pfam" id="PF11799">
    <property type="entry name" value="IMS_C"/>
    <property type="match status" value="1"/>
</dbReference>
<dbReference type="InterPro" id="IPR043502">
    <property type="entry name" value="DNA/RNA_pol_sf"/>
</dbReference>